<feature type="domain" description="L,D-TPase catalytic" evidence="9">
    <location>
        <begin position="124"/>
        <end position="267"/>
    </location>
</feature>
<dbReference type="GO" id="GO:0018104">
    <property type="term" value="P:peptidoglycan-protein cross-linking"/>
    <property type="evidence" value="ECO:0007669"/>
    <property type="project" value="TreeGrafter"/>
</dbReference>
<dbReference type="InterPro" id="IPR038063">
    <property type="entry name" value="Transpep_catalytic_dom"/>
</dbReference>
<dbReference type="PANTHER" id="PTHR30582:SF2">
    <property type="entry name" value="L,D-TRANSPEPTIDASE YCIB-RELATED"/>
    <property type="match status" value="1"/>
</dbReference>
<feature type="active site" description="Nucleophile" evidence="7">
    <location>
        <position position="243"/>
    </location>
</feature>
<proteinExistence type="predicted"/>
<dbReference type="SUPFAM" id="SSF141523">
    <property type="entry name" value="L,D-transpeptidase catalytic domain-like"/>
    <property type="match status" value="1"/>
</dbReference>
<dbReference type="Gene3D" id="2.60.40.3710">
    <property type="match status" value="1"/>
</dbReference>
<evidence type="ECO:0000256" key="2">
    <source>
        <dbReference type="ARBA" id="ARBA00022679"/>
    </source>
</evidence>
<dbReference type="InterPro" id="IPR041280">
    <property type="entry name" value="Big_10"/>
</dbReference>
<dbReference type="RefSeq" id="WP_142551151.1">
    <property type="nucleotide sequence ID" value="NZ_VIFX01000005.1"/>
</dbReference>
<comment type="caution">
    <text evidence="10">The sequence shown here is derived from an EMBL/GenBank/DDBJ whole genome shotgun (WGS) entry which is preliminary data.</text>
</comment>
<evidence type="ECO:0000256" key="6">
    <source>
        <dbReference type="ARBA" id="ARBA00023316"/>
    </source>
</evidence>
<dbReference type="InterPro" id="IPR005490">
    <property type="entry name" value="LD_TPept_cat_dom"/>
</dbReference>
<feature type="signal peptide" evidence="8">
    <location>
        <begin position="1"/>
        <end position="20"/>
    </location>
</feature>
<comment type="pathway">
    <text evidence="1 7">Cell wall biogenesis; peptidoglycan biosynthesis.</text>
</comment>
<dbReference type="GO" id="GO:0005576">
    <property type="term" value="C:extracellular region"/>
    <property type="evidence" value="ECO:0007669"/>
    <property type="project" value="TreeGrafter"/>
</dbReference>
<dbReference type="Pfam" id="PF03734">
    <property type="entry name" value="YkuD"/>
    <property type="match status" value="1"/>
</dbReference>
<dbReference type="UniPathway" id="UPA00219"/>
<keyword evidence="4 7" id="KW-0573">Peptidoglycan synthesis</keyword>
<dbReference type="Pfam" id="PF17964">
    <property type="entry name" value="Big_10"/>
    <property type="match status" value="1"/>
</dbReference>
<dbReference type="CDD" id="cd16913">
    <property type="entry name" value="YkuD_like"/>
    <property type="match status" value="1"/>
</dbReference>
<organism evidence="10 11">
    <name type="scientific">Mycolicibacterium hodleri</name>
    <dbReference type="NCBI Taxonomy" id="49897"/>
    <lineage>
        <taxon>Bacteria</taxon>
        <taxon>Bacillati</taxon>
        <taxon>Actinomycetota</taxon>
        <taxon>Actinomycetes</taxon>
        <taxon>Mycobacteriales</taxon>
        <taxon>Mycobacteriaceae</taxon>
        <taxon>Mycolicibacterium</taxon>
    </lineage>
</organism>
<evidence type="ECO:0000256" key="7">
    <source>
        <dbReference type="PROSITE-ProRule" id="PRU01373"/>
    </source>
</evidence>
<keyword evidence="3 7" id="KW-0133">Cell shape</keyword>
<evidence type="ECO:0000256" key="4">
    <source>
        <dbReference type="ARBA" id="ARBA00022984"/>
    </source>
</evidence>
<dbReference type="GO" id="GO:0016746">
    <property type="term" value="F:acyltransferase activity"/>
    <property type="evidence" value="ECO:0007669"/>
    <property type="project" value="UniProtKB-KW"/>
</dbReference>
<keyword evidence="11" id="KW-1185">Reference proteome</keyword>
<evidence type="ECO:0000256" key="1">
    <source>
        <dbReference type="ARBA" id="ARBA00004752"/>
    </source>
</evidence>
<feature type="active site" description="Proton donor/acceptor" evidence="7">
    <location>
        <position position="225"/>
    </location>
</feature>
<dbReference type="Gene3D" id="2.40.440.10">
    <property type="entry name" value="L,D-transpeptidase catalytic domain-like"/>
    <property type="match status" value="1"/>
</dbReference>
<dbReference type="GO" id="GO:0008360">
    <property type="term" value="P:regulation of cell shape"/>
    <property type="evidence" value="ECO:0007669"/>
    <property type="project" value="UniProtKB-UniRule"/>
</dbReference>
<keyword evidence="2" id="KW-0808">Transferase</keyword>
<dbReference type="PROSITE" id="PS52029">
    <property type="entry name" value="LD_TPASE"/>
    <property type="match status" value="1"/>
</dbReference>
<dbReference type="Proteomes" id="UP000315759">
    <property type="component" value="Unassembled WGS sequence"/>
</dbReference>
<evidence type="ECO:0000259" key="9">
    <source>
        <dbReference type="PROSITE" id="PS52029"/>
    </source>
</evidence>
<evidence type="ECO:0000256" key="5">
    <source>
        <dbReference type="ARBA" id="ARBA00023315"/>
    </source>
</evidence>
<evidence type="ECO:0000256" key="3">
    <source>
        <dbReference type="ARBA" id="ARBA00022960"/>
    </source>
</evidence>
<reference evidence="10 11" key="1">
    <citation type="submission" date="2018-10" db="EMBL/GenBank/DDBJ databases">
        <title>Draft genome of Mycobacterium hodleri strain B.</title>
        <authorList>
            <person name="Amande T.J."/>
            <person name="Mcgenity T.J."/>
        </authorList>
    </citation>
    <scope>NUCLEOTIDE SEQUENCE [LARGE SCALE GENOMIC DNA]</scope>
    <source>
        <strain evidence="10 11">B</strain>
    </source>
</reference>
<name>A0A544W651_9MYCO</name>
<evidence type="ECO:0000313" key="10">
    <source>
        <dbReference type="EMBL" id="TQR87699.1"/>
    </source>
</evidence>
<keyword evidence="8" id="KW-0732">Signal</keyword>
<dbReference type="InterPro" id="IPR050979">
    <property type="entry name" value="LD-transpeptidase"/>
</dbReference>
<gene>
    <name evidence="10" type="ORF">D8S82_05800</name>
</gene>
<feature type="chain" id="PRO_5038687942" evidence="8">
    <location>
        <begin position="21"/>
        <end position="279"/>
    </location>
</feature>
<sequence>MRSVVRCVLAVIVTAASAIAGPADVSLAAANQVDAYPIASVLPTPGDVVGVAHPVVVTFKGPVSNRPAAERAINVKTSPEMTGTFVWQGDDIVQWVPDRFWPGRTTVALSVGGLSTTLTTGPAVVGVANISEHTFTVTIDGVDAGPPPALPAPHHRPRWGEPGVFPASMGRPEYPTPVGAYTVLAKERDVVMDSSSVGIPIDDPDGYLLTVDYAVRFTSRGLFVHSAPWAVDSLGYENTSHGCVGLSLEDAEWYFNTVSVGDPVIVQENSIEVPRAVPS</sequence>
<dbReference type="GO" id="GO:0071555">
    <property type="term" value="P:cell wall organization"/>
    <property type="evidence" value="ECO:0007669"/>
    <property type="project" value="UniProtKB-UniRule"/>
</dbReference>
<dbReference type="AlphaFoldDB" id="A0A544W651"/>
<accession>A0A544W651</accession>
<evidence type="ECO:0000256" key="8">
    <source>
        <dbReference type="SAM" id="SignalP"/>
    </source>
</evidence>
<dbReference type="GO" id="GO:0071972">
    <property type="term" value="F:peptidoglycan L,D-transpeptidase activity"/>
    <property type="evidence" value="ECO:0007669"/>
    <property type="project" value="TreeGrafter"/>
</dbReference>
<keyword evidence="6 7" id="KW-0961">Cell wall biogenesis/degradation</keyword>
<keyword evidence="5" id="KW-0012">Acyltransferase</keyword>
<dbReference type="PANTHER" id="PTHR30582">
    <property type="entry name" value="L,D-TRANSPEPTIDASE"/>
    <property type="match status" value="1"/>
</dbReference>
<evidence type="ECO:0000313" key="11">
    <source>
        <dbReference type="Proteomes" id="UP000315759"/>
    </source>
</evidence>
<protein>
    <submittedName>
        <fullName evidence="10">L,D-transpeptidase</fullName>
    </submittedName>
</protein>
<dbReference type="EMBL" id="VIFX01000005">
    <property type="protein sequence ID" value="TQR87699.1"/>
    <property type="molecule type" value="Genomic_DNA"/>
</dbReference>